<feature type="domain" description="DUF2470" evidence="2">
    <location>
        <begin position="12"/>
        <end position="85"/>
    </location>
</feature>
<dbReference type="InterPro" id="IPR045340">
    <property type="entry name" value="DUF6533"/>
</dbReference>
<sequence>MSQDVIGSRSGFLCQYMSHHQDTLVAYVKYFGKVDGDVTSARMTAIDSKSMTLEYVANGKSQRTNVAFDPPIELYDEVKPRLISMREEALEGVGMVNQPVVSVYQFPASKYAASISGLLLALTYTTFASEPSMGSQVRALVGGPSVIRWIWGFTVAIHAAESRMSNPVEVAIWDLYLTRYLTYAAFAVLLYDHATTLSDEIFLIWPAKTGLIKLVFLFNRYTVPLVIAFSCYVLSGQAPFLNKQVDKVPLKLATTILTNRPPRRIYCSVSYTIFTVCYAVVALLTTTFVVATRVDALWGTQSYSFVFLAVVWVIHMVADIVVVAHNVVQQFPQISYEPMFNICQGSVQSSWVVWLNGILFNALMITLLMWAWLSTPRNAQTPLMALIVRDGCVYFVAIFSAMLFNMLMWKYGRESQVVLPFFVVWSTTTIAMSRLLLSMKDVQGPEDWGQQVKIAVPDLELTPIRDGGLVSVISRFSDDDRLSHRKHSESIPKISYVGRYDGHS</sequence>
<evidence type="ECO:0000256" key="1">
    <source>
        <dbReference type="SAM" id="Phobius"/>
    </source>
</evidence>
<evidence type="ECO:0000313" key="5">
    <source>
        <dbReference type="Proteomes" id="UP000663888"/>
    </source>
</evidence>
<evidence type="ECO:0000313" key="4">
    <source>
        <dbReference type="EMBL" id="CAE6447692.1"/>
    </source>
</evidence>
<organism evidence="4 5">
    <name type="scientific">Rhizoctonia solani</name>
    <dbReference type="NCBI Taxonomy" id="456999"/>
    <lineage>
        <taxon>Eukaryota</taxon>
        <taxon>Fungi</taxon>
        <taxon>Dikarya</taxon>
        <taxon>Basidiomycota</taxon>
        <taxon>Agaricomycotina</taxon>
        <taxon>Agaricomycetes</taxon>
        <taxon>Cantharellales</taxon>
        <taxon>Ceratobasidiaceae</taxon>
        <taxon>Rhizoctonia</taxon>
    </lineage>
</organism>
<feature type="domain" description="DUF6533" evidence="3">
    <location>
        <begin position="180"/>
        <end position="225"/>
    </location>
</feature>
<keyword evidence="1" id="KW-1133">Transmembrane helix</keyword>
<protein>
    <recommendedName>
        <fullName evidence="6">Transmembrane protein</fullName>
    </recommendedName>
</protein>
<feature type="transmembrane region" description="Helical" evidence="1">
    <location>
        <begin position="269"/>
        <end position="291"/>
    </location>
</feature>
<dbReference type="Pfam" id="PF10615">
    <property type="entry name" value="DUF2470"/>
    <property type="match status" value="1"/>
</dbReference>
<dbReference type="Pfam" id="PF20151">
    <property type="entry name" value="DUF6533"/>
    <property type="match status" value="1"/>
</dbReference>
<dbReference type="Proteomes" id="UP000663888">
    <property type="component" value="Unassembled WGS sequence"/>
</dbReference>
<reference evidence="4" key="1">
    <citation type="submission" date="2021-01" db="EMBL/GenBank/DDBJ databases">
        <authorList>
            <person name="Kaushik A."/>
        </authorList>
    </citation>
    <scope>NUCLEOTIDE SEQUENCE</scope>
    <source>
        <strain evidence="4">AG4-R118</strain>
    </source>
</reference>
<dbReference type="InterPro" id="IPR019595">
    <property type="entry name" value="DUF2470"/>
</dbReference>
<dbReference type="AlphaFoldDB" id="A0A8H3B4C7"/>
<accession>A0A8H3B4C7</accession>
<dbReference type="EMBL" id="CAJMWX010001033">
    <property type="protein sequence ID" value="CAE6447692.1"/>
    <property type="molecule type" value="Genomic_DNA"/>
</dbReference>
<evidence type="ECO:0008006" key="6">
    <source>
        <dbReference type="Google" id="ProtNLM"/>
    </source>
</evidence>
<name>A0A8H3B4C7_9AGAM</name>
<feature type="transmembrane region" description="Helical" evidence="1">
    <location>
        <begin position="417"/>
        <end position="437"/>
    </location>
</feature>
<evidence type="ECO:0000259" key="2">
    <source>
        <dbReference type="Pfam" id="PF10615"/>
    </source>
</evidence>
<evidence type="ECO:0000259" key="3">
    <source>
        <dbReference type="Pfam" id="PF20151"/>
    </source>
</evidence>
<feature type="transmembrane region" description="Helical" evidence="1">
    <location>
        <begin position="351"/>
        <end position="373"/>
    </location>
</feature>
<keyword evidence="1" id="KW-0812">Transmembrane</keyword>
<proteinExistence type="predicted"/>
<dbReference type="Gene3D" id="3.20.180.10">
    <property type="entry name" value="PNP-oxidase-like"/>
    <property type="match status" value="1"/>
</dbReference>
<feature type="transmembrane region" description="Helical" evidence="1">
    <location>
        <begin position="393"/>
        <end position="411"/>
    </location>
</feature>
<dbReference type="InterPro" id="IPR037119">
    <property type="entry name" value="Haem_oxidase_HugZ-like_sf"/>
</dbReference>
<keyword evidence="1" id="KW-0472">Membrane</keyword>
<gene>
    <name evidence="4" type="ORF">RDB_LOCUS61727</name>
</gene>
<feature type="transmembrane region" description="Helical" evidence="1">
    <location>
        <begin position="303"/>
        <end position="331"/>
    </location>
</feature>
<comment type="caution">
    <text evidence="4">The sequence shown here is derived from an EMBL/GenBank/DDBJ whole genome shotgun (WGS) entry which is preliminary data.</text>
</comment>